<keyword evidence="2" id="KW-1185">Reference proteome</keyword>
<reference evidence="1" key="1">
    <citation type="submission" date="2018-09" db="EMBL/GenBank/DDBJ databases">
        <title>Common duck and Muscovy duck high density SNP chip.</title>
        <authorList>
            <person name="Vignal A."/>
            <person name="Thebault N."/>
            <person name="Warren W.C."/>
        </authorList>
    </citation>
    <scope>NUCLEOTIDE SEQUENCE [LARGE SCALE GENOMIC DNA]</scope>
</reference>
<name>A0A8C3GF19_CAIMO</name>
<evidence type="ECO:0000313" key="1">
    <source>
        <dbReference type="Ensembl" id="ENSCMMP00000005064.1"/>
    </source>
</evidence>
<dbReference type="Proteomes" id="UP000694556">
    <property type="component" value="Chromosome 5"/>
</dbReference>
<reference evidence="1" key="2">
    <citation type="submission" date="2025-08" db="UniProtKB">
        <authorList>
            <consortium name="Ensembl"/>
        </authorList>
    </citation>
    <scope>IDENTIFICATION</scope>
</reference>
<proteinExistence type="predicted"/>
<sequence length="265" mass="30631">TRFKLSQRNLDQLLRKVFLSNSRCSQALKQIDKGHCRVSSINNLFFFFNNIVLKNITEDLQNLPHLPTEAMFNLEHLALQKMHQHPLPVVRVDEERMNRNYCTESGSYKTASLEFISHSFSLVKLKFLYQHVLPDLTGKVVVDVGSRVGAELFLSTPFLWSRNADFCQLQEMSITKYQLIDRIKVVHADICTQASLLQKADFIACNVKRRGSLVTAPSLKDLLSKLQTDIQLSQWVVEVQLNYDVNVEKDIDKEALEQIYLYRIL</sequence>
<dbReference type="GO" id="GO:0008168">
    <property type="term" value="F:methyltransferase activity"/>
    <property type="evidence" value="ECO:0007669"/>
    <property type="project" value="TreeGrafter"/>
</dbReference>
<organism evidence="1 2">
    <name type="scientific">Cairina moschata</name>
    <name type="common">Muscovy duck</name>
    <dbReference type="NCBI Taxonomy" id="8855"/>
    <lineage>
        <taxon>Eukaryota</taxon>
        <taxon>Metazoa</taxon>
        <taxon>Chordata</taxon>
        <taxon>Craniata</taxon>
        <taxon>Vertebrata</taxon>
        <taxon>Euteleostomi</taxon>
        <taxon>Archelosauria</taxon>
        <taxon>Archosauria</taxon>
        <taxon>Dinosauria</taxon>
        <taxon>Saurischia</taxon>
        <taxon>Theropoda</taxon>
        <taxon>Coelurosauria</taxon>
        <taxon>Aves</taxon>
        <taxon>Neognathae</taxon>
        <taxon>Galloanserae</taxon>
        <taxon>Anseriformes</taxon>
        <taxon>Anatidae</taxon>
        <taxon>Anatinae</taxon>
        <taxon>Cairina</taxon>
    </lineage>
</organism>
<evidence type="ECO:0000313" key="2">
    <source>
        <dbReference type="Proteomes" id="UP000694556"/>
    </source>
</evidence>
<protein>
    <submittedName>
        <fullName evidence="1">Uncharacterized protein</fullName>
    </submittedName>
</protein>
<dbReference type="AlphaFoldDB" id="A0A8C3GF19"/>
<accession>A0A8C3GF19</accession>
<dbReference type="PANTHER" id="PTHR43675:SF1">
    <property type="entry name" value="RIKEN CDNA 2700097O09 GENE"/>
    <property type="match status" value="1"/>
</dbReference>
<dbReference type="Ensembl" id="ENSCMMT00000005625.1">
    <property type="protein sequence ID" value="ENSCMMP00000005064.1"/>
    <property type="gene ID" value="ENSCMMG00000003145.1"/>
</dbReference>
<dbReference type="PANTHER" id="PTHR43675">
    <property type="entry name" value="ARSENITE METHYLTRANSFERASE"/>
    <property type="match status" value="1"/>
</dbReference>
<reference evidence="1" key="3">
    <citation type="submission" date="2025-09" db="UniProtKB">
        <authorList>
            <consortium name="Ensembl"/>
        </authorList>
    </citation>
    <scope>IDENTIFICATION</scope>
</reference>
<dbReference type="InterPro" id="IPR026669">
    <property type="entry name" value="Arsenite_MeTrfase-like"/>
</dbReference>